<dbReference type="GO" id="GO:0005886">
    <property type="term" value="C:plasma membrane"/>
    <property type="evidence" value="ECO:0007669"/>
    <property type="project" value="UniProtKB-SubCell"/>
</dbReference>
<reference evidence="7 8" key="1">
    <citation type="journal article" date="2011" name="BMC Genomics">
        <title>Comparative genome analysis and genome-guided physiological analysis of Roseobacter litoralis.</title>
        <authorList>
            <person name="Kalhoefer D."/>
            <person name="Thole S."/>
            <person name="Voget S."/>
            <person name="Lehmann R."/>
            <person name="Liesegang H."/>
            <person name="Wollher A."/>
            <person name="Daniel R."/>
            <person name="Simon M."/>
            <person name="Brinkhoff T."/>
        </authorList>
    </citation>
    <scope>NUCLEOTIDE SEQUENCE [LARGE SCALE GENOMIC DNA]</scope>
    <source>
        <strain evidence="8">ATCC 49566 / DSM 6996 / JCM 21268 / NBRC 15278 / OCh 149</strain>
    </source>
</reference>
<dbReference type="HOGENOM" id="CLU_079569_0_0_5"/>
<proteinExistence type="predicted"/>
<evidence type="ECO:0000313" key="8">
    <source>
        <dbReference type="Proteomes" id="UP000001353"/>
    </source>
</evidence>
<evidence type="ECO:0000256" key="5">
    <source>
        <dbReference type="ARBA" id="ARBA00023136"/>
    </source>
</evidence>
<name>F7ZLX0_ROSLO</name>
<protein>
    <submittedName>
        <fullName evidence="7">LysE type translocator</fullName>
    </submittedName>
</protein>
<dbReference type="Pfam" id="PF01810">
    <property type="entry name" value="LysE"/>
    <property type="match status" value="1"/>
</dbReference>
<dbReference type="PANTHER" id="PTHR30086:SF19">
    <property type="entry name" value="THREONINE EFFLUX PROTEIN"/>
    <property type="match status" value="1"/>
</dbReference>
<feature type="transmembrane region" description="Helical" evidence="6">
    <location>
        <begin position="189"/>
        <end position="207"/>
    </location>
</feature>
<feature type="transmembrane region" description="Helical" evidence="6">
    <location>
        <begin position="6"/>
        <end position="31"/>
    </location>
</feature>
<dbReference type="EMBL" id="CP002623">
    <property type="protein sequence ID" value="AEI95364.1"/>
    <property type="molecule type" value="Genomic_DNA"/>
</dbReference>
<sequence>MTDTMLLLPLPLILLGWVIGGGSPGPATLAISGTSMQLGRRAGLTVAAGIVVGSACWGITAALGFSAIMMNNAWLFEVIRYLGAAYLMYLALKSLRSAWRGGEVKIPPVAARKLFLKGLMLHLTNPKAVLGWGAIYAIALAPGAGPASVWSLFAALICASSFVFFGYAILFSAAPIARAYTRAKRGFEAAFGLLFAFASLKILTARLA</sequence>
<dbReference type="KEGG" id="rli:RLO149_c034230"/>
<feature type="transmembrane region" description="Helical" evidence="6">
    <location>
        <begin position="129"/>
        <end position="147"/>
    </location>
</feature>
<evidence type="ECO:0000256" key="4">
    <source>
        <dbReference type="ARBA" id="ARBA00022989"/>
    </source>
</evidence>
<dbReference type="GO" id="GO:0015171">
    <property type="term" value="F:amino acid transmembrane transporter activity"/>
    <property type="evidence" value="ECO:0007669"/>
    <property type="project" value="TreeGrafter"/>
</dbReference>
<dbReference type="RefSeq" id="WP_013963259.1">
    <property type="nucleotide sequence ID" value="NC_015730.1"/>
</dbReference>
<organism evidence="7 8">
    <name type="scientific">Roseobacter litoralis (strain ATCC 49566 / DSM 6996 / JCM 21268 / NBRC 15278 / OCh 149)</name>
    <dbReference type="NCBI Taxonomy" id="391595"/>
    <lineage>
        <taxon>Bacteria</taxon>
        <taxon>Pseudomonadati</taxon>
        <taxon>Pseudomonadota</taxon>
        <taxon>Alphaproteobacteria</taxon>
        <taxon>Rhodobacterales</taxon>
        <taxon>Roseobacteraceae</taxon>
        <taxon>Roseobacter</taxon>
    </lineage>
</organism>
<accession>F7ZLX0</accession>
<gene>
    <name evidence="7" type="ordered locus">RLO149_c034230</name>
</gene>
<keyword evidence="8" id="KW-1185">Reference proteome</keyword>
<evidence type="ECO:0000256" key="1">
    <source>
        <dbReference type="ARBA" id="ARBA00004651"/>
    </source>
</evidence>
<dbReference type="Proteomes" id="UP000001353">
    <property type="component" value="Chromosome"/>
</dbReference>
<dbReference type="STRING" id="391595.RLO149_c034230"/>
<evidence type="ECO:0000313" key="7">
    <source>
        <dbReference type="EMBL" id="AEI95364.1"/>
    </source>
</evidence>
<keyword evidence="5 6" id="KW-0472">Membrane</keyword>
<dbReference type="InterPro" id="IPR001123">
    <property type="entry name" value="LeuE-type"/>
</dbReference>
<evidence type="ECO:0000256" key="3">
    <source>
        <dbReference type="ARBA" id="ARBA00022692"/>
    </source>
</evidence>
<dbReference type="AlphaFoldDB" id="F7ZLX0"/>
<dbReference type="eggNOG" id="COG1280">
    <property type="taxonomic scope" value="Bacteria"/>
</dbReference>
<evidence type="ECO:0000256" key="6">
    <source>
        <dbReference type="SAM" id="Phobius"/>
    </source>
</evidence>
<feature type="transmembrane region" description="Helical" evidence="6">
    <location>
        <begin position="74"/>
        <end position="92"/>
    </location>
</feature>
<keyword evidence="3 6" id="KW-0812">Transmembrane</keyword>
<evidence type="ECO:0000256" key="2">
    <source>
        <dbReference type="ARBA" id="ARBA00022475"/>
    </source>
</evidence>
<feature type="transmembrane region" description="Helical" evidence="6">
    <location>
        <begin position="153"/>
        <end position="177"/>
    </location>
</feature>
<feature type="transmembrane region" description="Helical" evidence="6">
    <location>
        <begin position="43"/>
        <end position="68"/>
    </location>
</feature>
<comment type="subcellular location">
    <subcellularLocation>
        <location evidence="1">Cell membrane</location>
        <topology evidence="1">Multi-pass membrane protein</topology>
    </subcellularLocation>
</comment>
<dbReference type="PANTHER" id="PTHR30086">
    <property type="entry name" value="ARGININE EXPORTER PROTEIN ARGO"/>
    <property type="match status" value="1"/>
</dbReference>
<keyword evidence="4 6" id="KW-1133">Transmembrane helix</keyword>
<dbReference type="OrthoDB" id="7659099at2"/>
<keyword evidence="2" id="KW-1003">Cell membrane</keyword>